<dbReference type="SUPFAM" id="SSF53335">
    <property type="entry name" value="S-adenosyl-L-methionine-dependent methyltransferases"/>
    <property type="match status" value="1"/>
</dbReference>
<dbReference type="InterPro" id="IPR029063">
    <property type="entry name" value="SAM-dependent_MTases_sf"/>
</dbReference>
<dbReference type="Pfam" id="PF05401">
    <property type="entry name" value="NodS"/>
    <property type="match status" value="1"/>
</dbReference>
<dbReference type="EMBL" id="JAUSSY010000001">
    <property type="protein sequence ID" value="MDQ0116993.1"/>
    <property type="molecule type" value="Genomic_DNA"/>
</dbReference>
<reference evidence="2 3" key="1">
    <citation type="submission" date="2023-07" db="EMBL/GenBank/DDBJ databases">
        <title>Sorghum-associated microbial communities from plants grown in Nebraska, USA.</title>
        <authorList>
            <person name="Schachtman D."/>
        </authorList>
    </citation>
    <scope>NUCLEOTIDE SEQUENCE [LARGE SCALE GENOMIC DNA]</scope>
    <source>
        <strain evidence="2 3">DS994</strain>
    </source>
</reference>
<keyword evidence="1" id="KW-0862">Zinc</keyword>
<dbReference type="InterPro" id="IPR024078">
    <property type="entry name" value="LmbE-like_dom_sf"/>
</dbReference>
<dbReference type="CDD" id="cd02440">
    <property type="entry name" value="AdoMet_MTases"/>
    <property type="match status" value="1"/>
</dbReference>
<evidence type="ECO:0000313" key="2">
    <source>
        <dbReference type="EMBL" id="MDQ0116993.1"/>
    </source>
</evidence>
<dbReference type="Pfam" id="PF02585">
    <property type="entry name" value="PIG-L"/>
    <property type="match status" value="1"/>
</dbReference>
<dbReference type="SUPFAM" id="SSF102588">
    <property type="entry name" value="LmbE-like"/>
    <property type="match status" value="1"/>
</dbReference>
<organism evidence="2 3">
    <name type="scientific">Pseudarthrobacter defluvii</name>
    <dbReference type="NCBI Taxonomy" id="410837"/>
    <lineage>
        <taxon>Bacteria</taxon>
        <taxon>Bacillati</taxon>
        <taxon>Actinomycetota</taxon>
        <taxon>Actinomycetes</taxon>
        <taxon>Micrococcales</taxon>
        <taxon>Micrococcaceae</taxon>
        <taxon>Pseudarthrobacter</taxon>
    </lineage>
</organism>
<comment type="caution">
    <text evidence="2">The sequence shown here is derived from an EMBL/GenBank/DDBJ whole genome shotgun (WGS) entry which is preliminary data.</text>
</comment>
<sequence length="458" mass="49280">MTFSHADQGTAEEAWARSGLAAVPELPLDAAELAGMRFVVVAAHPDDETLGAGGLMASLVALGAEVEVLLCTAGEGSHPDSPTTTPGQLAAVRLAEFSAALAALGLADRWTFLGLPDRGLGGHAEAIATAVRDAAQRLAGAPDRLVLVAPYRVDGHGDHDALGAAAAEVARRGGHALLEYPIWFWHWATPRDRDWRQWVRFHLDDPARTAKKRAMEEHATQVQPLSPLPGDETLLSGTFLEHFSRGYEVFAWTPAPTSSGRAHSSSDAELVFDGVHDGTEDPWNYGTSWYERRKRALTLAALPAESYERGLEVGCSIGTLTAELATRCRTLLAVDASGTAVRRASQRLEGTPGVQVEQRVLPGSWPGGTYDLVVVSEVGYYLAPEELAQLWDRVEATLEPGGTLLLCHWRHPITGWELDGDTVHTLARERLGWRTAGLYQERDFVLEFLVAPGGGAAG</sequence>
<name>A0ABT9UDE5_9MICC</name>
<dbReference type="InterPro" id="IPR003737">
    <property type="entry name" value="GlcNAc_PI_deacetylase-related"/>
</dbReference>
<evidence type="ECO:0000313" key="3">
    <source>
        <dbReference type="Proteomes" id="UP001226389"/>
    </source>
</evidence>
<dbReference type="Proteomes" id="UP001226389">
    <property type="component" value="Unassembled WGS sequence"/>
</dbReference>
<keyword evidence="3" id="KW-1185">Reference proteome</keyword>
<dbReference type="PANTHER" id="PTHR12993:SF29">
    <property type="entry name" value="BLR3841 PROTEIN"/>
    <property type="match status" value="1"/>
</dbReference>
<dbReference type="InterPro" id="IPR008715">
    <property type="entry name" value="SAM-MeTfrase_NodS-like"/>
</dbReference>
<dbReference type="PANTHER" id="PTHR12993">
    <property type="entry name" value="N-ACETYLGLUCOSAMINYL-PHOSPHATIDYLINOSITOL DE-N-ACETYLASE-RELATED"/>
    <property type="match status" value="1"/>
</dbReference>
<accession>A0ABT9UDE5</accession>
<gene>
    <name evidence="2" type="ORF">J2T22_000153</name>
</gene>
<evidence type="ECO:0000256" key="1">
    <source>
        <dbReference type="ARBA" id="ARBA00022833"/>
    </source>
</evidence>
<protein>
    <submittedName>
        <fullName evidence="2">LmbE family N-acetylglucosaminyl deacetylase/protein-L-isoaspartate O-methyltransferase</fullName>
    </submittedName>
</protein>
<proteinExistence type="predicted"/>
<dbReference type="Gene3D" id="3.40.50.10320">
    <property type="entry name" value="LmbE-like"/>
    <property type="match status" value="1"/>
</dbReference>
<dbReference type="Gene3D" id="3.40.50.150">
    <property type="entry name" value="Vaccinia Virus protein VP39"/>
    <property type="match status" value="1"/>
</dbReference>